<feature type="compositionally biased region" description="Polar residues" evidence="2">
    <location>
        <begin position="1143"/>
        <end position="1157"/>
    </location>
</feature>
<feature type="compositionally biased region" description="Basic and acidic residues" evidence="2">
    <location>
        <begin position="1128"/>
        <end position="1140"/>
    </location>
</feature>
<gene>
    <name evidence="4" type="ORF">SCF082_LOCUS9268</name>
</gene>
<keyword evidence="1" id="KW-0233">DNA recombination</keyword>
<evidence type="ECO:0000313" key="4">
    <source>
        <dbReference type="EMBL" id="CAK9006984.1"/>
    </source>
</evidence>
<keyword evidence="3" id="KW-1133">Transmembrane helix</keyword>
<dbReference type="EMBL" id="CAXAMM010005347">
    <property type="protein sequence ID" value="CAK9006984.1"/>
    <property type="molecule type" value="Genomic_DNA"/>
</dbReference>
<evidence type="ECO:0000256" key="2">
    <source>
        <dbReference type="SAM" id="MobiDB-lite"/>
    </source>
</evidence>
<evidence type="ECO:0000256" key="1">
    <source>
        <dbReference type="ARBA" id="ARBA00023172"/>
    </source>
</evidence>
<dbReference type="PANTHER" id="PTHR34605">
    <property type="entry name" value="PHAGE_INTEGRASE DOMAIN-CONTAINING PROTEIN"/>
    <property type="match status" value="1"/>
</dbReference>
<feature type="transmembrane region" description="Helical" evidence="3">
    <location>
        <begin position="949"/>
        <end position="971"/>
    </location>
</feature>
<dbReference type="SUPFAM" id="SSF56349">
    <property type="entry name" value="DNA breaking-rejoining enzymes"/>
    <property type="match status" value="1"/>
</dbReference>
<proteinExistence type="predicted"/>
<dbReference type="PANTHER" id="PTHR34605:SF3">
    <property type="entry name" value="P CELL-TYPE AGGLUTINATION PROTEIN MAP4-LIKE-RELATED"/>
    <property type="match status" value="1"/>
</dbReference>
<dbReference type="Proteomes" id="UP001642464">
    <property type="component" value="Unassembled WGS sequence"/>
</dbReference>
<keyword evidence="3" id="KW-0472">Membrane</keyword>
<protein>
    <submittedName>
        <fullName evidence="4">C3H1-type domain-containing protein</fullName>
    </submittedName>
</protein>
<feature type="region of interest" description="Disordered" evidence="2">
    <location>
        <begin position="1128"/>
        <end position="1161"/>
    </location>
</feature>
<accession>A0ABP0IY72</accession>
<keyword evidence="3" id="KW-0812">Transmembrane</keyword>
<sequence>MTIDEVLLEATEKGCPELAQEAEKVLNEERSVGWVDDEKQAWISAPVWHKDKGYGEGKFELQCGEERICWRYLDYKDKLPVSDELASALGLQPGEDEERQCLVLRPAAGIILWEGDWDPERRPTIDEVRQKAQAFRAGLWDEVTLQCWRLNCRGQFQVDHLVGSSPGSEGQIIPFLIHGGHIRSLAAAPNEKEEPIKVLYLGSDPSVQGELKCILHAYAKVAQALEVIQEGNGLSEFQGGFFLLRGHHCGEGEFEQGIPIPEEPNEPLEGEEEEEESLSDDDRLRDIPDSIEAEYADCMDWRYHLLYLYDPAIRSSWKPQGGTTLEVAFGTSGMEAALKGWLPGCIEYEEEQVYGWMAHEPKVEAQCQVGYFDDQQQDSGFDQQFSTTPSPKHLGEYMAFALAGRAYHENFRPADETVNGVRPWQAVDALGHAIERIWGKDVLNLEKQVEEGTPAPEQIVWGLFMNVESMTIRLPEPPIALPELQYGGAAEGAWRCWDEMLALLRLWFETPYDGALDWKAKRYMREDAKEMLQTTAMGNKVPELSDELEMKIALAELLCFVGVLGMLEVRYHFRRVAFYIRTYHNITADWLSRETKKVVEDKMKLDGWAKVWKVNGQGTPLDQKLEEVTLKDIIPLADETELVWAFASVAEDSWGGSRTYIKNFVKEHFPQRILIDVAKDGPVEDMKTNLEKLGYIVDIFDCLTTHCMGTQWPRGRSSSWALFDVDLVTTWDPECTHEMKGKSMVILDHRGTEVQARRISAEEEWLLNGGRLVLRELGAKQDFFKKNDLPATIPSVNEKVGVCFDADRHSTDEQVRAWMRAWQGDHQNVRASYEKWVASRKQGPDTNEKVGGCRQPSVQRAKSAPPDRLVLPSAIGRGRERLQLDANKELRRDQAWLDALAAEAVTVMSKLSEGTRDERKADEGELLRFMTHLAHVMGRAEETVKQRIFAIKMGHLVVLWAAIVVGFFFLLRASEFLVTIGRTWGSTRTLKGTVRNQFRSGSELCVVNALADYQNMKPERFAGAEENQPLFRLEEGKPLQRGDIQNLIQLAAVADGQSTTRYGSHSLRIGGATAMYQTTKDLDVVKRFGRWNSDAFHGYLWESHERQKDLAKGRAGADGQLLAPRKNKGYEAEHRSHDGPKLQTVSAPMKPSSTSRVGASASEDEIGALGGFDDEEHEAHGHIILNEEAVRAKKLYGKIESGMDARPKGLRSTDSDFSSTAKCAPSFFSVREKF</sequence>
<evidence type="ECO:0000256" key="3">
    <source>
        <dbReference type="SAM" id="Phobius"/>
    </source>
</evidence>
<evidence type="ECO:0000313" key="5">
    <source>
        <dbReference type="Proteomes" id="UP001642464"/>
    </source>
</evidence>
<feature type="compositionally biased region" description="Acidic residues" evidence="2">
    <location>
        <begin position="263"/>
        <end position="279"/>
    </location>
</feature>
<feature type="region of interest" description="Disordered" evidence="2">
    <location>
        <begin position="839"/>
        <end position="865"/>
    </location>
</feature>
<organism evidence="4 5">
    <name type="scientific">Durusdinium trenchii</name>
    <dbReference type="NCBI Taxonomy" id="1381693"/>
    <lineage>
        <taxon>Eukaryota</taxon>
        <taxon>Sar</taxon>
        <taxon>Alveolata</taxon>
        <taxon>Dinophyceae</taxon>
        <taxon>Suessiales</taxon>
        <taxon>Symbiodiniaceae</taxon>
        <taxon>Durusdinium</taxon>
    </lineage>
</organism>
<name>A0ABP0IY72_9DINO</name>
<keyword evidence="5" id="KW-1185">Reference proteome</keyword>
<dbReference type="InterPro" id="IPR013762">
    <property type="entry name" value="Integrase-like_cat_sf"/>
</dbReference>
<dbReference type="Gene3D" id="1.10.443.10">
    <property type="entry name" value="Intergrase catalytic core"/>
    <property type="match status" value="1"/>
</dbReference>
<dbReference type="InterPro" id="IPR011010">
    <property type="entry name" value="DNA_brk_join_enz"/>
</dbReference>
<feature type="region of interest" description="Disordered" evidence="2">
    <location>
        <begin position="254"/>
        <end position="285"/>
    </location>
</feature>
<comment type="caution">
    <text evidence="4">The sequence shown here is derived from an EMBL/GenBank/DDBJ whole genome shotgun (WGS) entry which is preliminary data.</text>
</comment>
<dbReference type="InterPro" id="IPR052925">
    <property type="entry name" value="Phage_Integrase-like_Recomb"/>
</dbReference>
<reference evidence="4 5" key="1">
    <citation type="submission" date="2024-02" db="EMBL/GenBank/DDBJ databases">
        <authorList>
            <person name="Chen Y."/>
            <person name="Shah S."/>
            <person name="Dougan E. K."/>
            <person name="Thang M."/>
            <person name="Chan C."/>
        </authorList>
    </citation>
    <scope>NUCLEOTIDE SEQUENCE [LARGE SCALE GENOMIC DNA]</scope>
</reference>